<feature type="compositionally biased region" description="Basic residues" evidence="1">
    <location>
        <begin position="1"/>
        <end position="13"/>
    </location>
</feature>
<dbReference type="eggNOG" id="ENOG502SXR2">
    <property type="taxonomic scope" value="Eukaryota"/>
</dbReference>
<dbReference type="SMART" id="SM00579">
    <property type="entry name" value="FBD"/>
    <property type="match status" value="1"/>
</dbReference>
<proteinExistence type="predicted"/>
<reference evidence="4" key="3">
    <citation type="journal article" date="2018" name="Plant J.">
        <title>The Sorghum bicolor reference genome: improved assembly, gene annotations, a transcriptome atlas, and signatures of genome organization.</title>
        <authorList>
            <person name="McCormick R.F."/>
            <person name="Truong S.K."/>
            <person name="Sreedasyam A."/>
            <person name="Jenkins J."/>
            <person name="Shu S."/>
            <person name="Sims D."/>
            <person name="Kennedy M."/>
            <person name="Amirebrahimi M."/>
            <person name="Weers B.D."/>
            <person name="McKinley B."/>
            <person name="Mattison A."/>
            <person name="Morishige D.T."/>
            <person name="Grimwood J."/>
            <person name="Schmutz J."/>
            <person name="Mullet J.E."/>
        </authorList>
    </citation>
    <scope>NUCLEOTIDE SEQUENCE [LARGE SCALE GENOMIC DNA]</scope>
    <source>
        <strain evidence="4">cv. BTx623</strain>
    </source>
</reference>
<gene>
    <name evidence="3" type="ORF">SORBI_3002G106900</name>
</gene>
<dbReference type="AlphaFoldDB" id="A0A1B6QAF6"/>
<dbReference type="Pfam" id="PF24758">
    <property type="entry name" value="LRR_At5g56370"/>
    <property type="match status" value="1"/>
</dbReference>
<dbReference type="Proteomes" id="UP000000768">
    <property type="component" value="Chromosome 2"/>
</dbReference>
<feature type="region of interest" description="Disordered" evidence="1">
    <location>
        <begin position="1"/>
        <end position="34"/>
    </location>
</feature>
<dbReference type="CDD" id="cd22160">
    <property type="entry name" value="F-box_AtFBL13-like"/>
    <property type="match status" value="1"/>
</dbReference>
<dbReference type="PANTHER" id="PTHR32141">
    <property type="match status" value="1"/>
</dbReference>
<dbReference type="OMA" id="KCVIIAE"/>
<dbReference type="Gramene" id="OQU88859">
    <property type="protein sequence ID" value="OQU88859"/>
    <property type="gene ID" value="SORBI_3002G106900"/>
</dbReference>
<reference evidence="3 4" key="1">
    <citation type="journal article" date="2009" name="Nature">
        <title>The Sorghum bicolor genome and the diversification of grasses.</title>
        <authorList>
            <person name="Paterson A.H."/>
            <person name="Bowers J.E."/>
            <person name="Bruggmann R."/>
            <person name="Dubchak I."/>
            <person name="Grimwood J."/>
            <person name="Gundlach H."/>
            <person name="Haberer G."/>
            <person name="Hellsten U."/>
            <person name="Mitros T."/>
            <person name="Poliakov A."/>
            <person name="Schmutz J."/>
            <person name="Spannagl M."/>
            <person name="Tang H."/>
            <person name="Wang X."/>
            <person name="Wicker T."/>
            <person name="Bharti A.K."/>
            <person name="Chapman J."/>
            <person name="Feltus F.A."/>
            <person name="Gowik U."/>
            <person name="Grigoriev I.V."/>
            <person name="Lyons E."/>
            <person name="Maher C.A."/>
            <person name="Martis M."/>
            <person name="Narechania A."/>
            <person name="Otillar R.P."/>
            <person name="Penning B.W."/>
            <person name="Salamov A.A."/>
            <person name="Wang Y."/>
            <person name="Zhang L."/>
            <person name="Carpita N.C."/>
            <person name="Freeling M."/>
            <person name="Gingle A.R."/>
            <person name="Hash C.T."/>
            <person name="Keller B."/>
            <person name="Klein P."/>
            <person name="Kresovich S."/>
            <person name="McCann M.C."/>
            <person name="Ming R."/>
            <person name="Peterson D.G."/>
            <person name="Mehboob-ur-Rahman"/>
            <person name="Ware D."/>
            <person name="Westhoff P."/>
            <person name="Mayer K.F."/>
            <person name="Messing J."/>
            <person name="Rokhsar D.S."/>
        </authorList>
    </citation>
    <scope>NUCLEOTIDE SEQUENCE [LARGE SCALE GENOMIC DNA]</scope>
    <source>
        <strain evidence="4">cv. BTx623</strain>
    </source>
</reference>
<accession>A0A1B6QAF6</accession>
<sequence>MATARRPKSKKPRVAAEGGGGIGGHEEPPEFLAGGPDLISDLPDAIRATIISLLPTDDGARTQALSTRWRHLWGISPLNLCDGDISGSSRDITAIVSRILSSHRGPVRRLSLGWPWSLVMYPDLDSWLRSPALGSLQELELWRGFTRPGPMPPAAFPLSSSLRALVLSGGYGPFCDDGDFLNFPADDVDRMRFPNLKQLTIKCVIIAESALHTLLSKCPVLVSLVLSQNVGFRRLQISSPNLRSFAVSDDRLDLWDPERLKEVIIEDAPLLQRFFTRFEIFSESEGLSVRISGAPKLEFLGSLTHDITTLELETAILKETVSVNSTAVVRSVKVLAVHMSPPSIDDVIGLMKCFPCLQKLYVKVSLKDRSKRVQHHNPLDYLECLDLHLKKVVLMDYQGMKRDVEFTNFFLLNAKVLEIVELTTQRRCDSKYLTEQLAKLQLKNRASKDAQVHFLMCIISLRHANDFMDIRHLHDMSTVDPFDPSLCSCRCIQFL</sequence>
<dbReference type="InParanoid" id="A0A1B6QAF6"/>
<dbReference type="SUPFAM" id="SSF52047">
    <property type="entry name" value="RNI-like"/>
    <property type="match status" value="1"/>
</dbReference>
<dbReference type="InterPro" id="IPR032675">
    <property type="entry name" value="LRR_dom_sf"/>
</dbReference>
<dbReference type="InterPro" id="IPR053781">
    <property type="entry name" value="F-box_AtFBL13-like"/>
</dbReference>
<dbReference type="EMBL" id="CM000761">
    <property type="protein sequence ID" value="OQU88859.1"/>
    <property type="molecule type" value="Genomic_DNA"/>
</dbReference>
<dbReference type="PANTHER" id="PTHR32141:SF160">
    <property type="entry name" value="F-BOX DOMAIN-CONTAINING PROTEIN"/>
    <property type="match status" value="1"/>
</dbReference>
<dbReference type="InterPro" id="IPR055411">
    <property type="entry name" value="LRR_FXL15/At3g58940/PEG3-like"/>
</dbReference>
<protein>
    <recommendedName>
        <fullName evidence="2">FBD domain-containing protein</fullName>
    </recommendedName>
</protein>
<dbReference type="InterPro" id="IPR006566">
    <property type="entry name" value="FBD"/>
</dbReference>
<name>A0A1B6QAF6_SORBI</name>
<dbReference type="Gene3D" id="3.80.10.10">
    <property type="entry name" value="Ribonuclease Inhibitor"/>
    <property type="match status" value="1"/>
</dbReference>
<keyword evidence="4" id="KW-1185">Reference proteome</keyword>
<evidence type="ECO:0000256" key="1">
    <source>
        <dbReference type="SAM" id="MobiDB-lite"/>
    </source>
</evidence>
<dbReference type="InterPro" id="IPR055302">
    <property type="entry name" value="F-box_dom-containing"/>
</dbReference>
<feature type="domain" description="FBD" evidence="2">
    <location>
        <begin position="383"/>
        <end position="455"/>
    </location>
</feature>
<evidence type="ECO:0000313" key="4">
    <source>
        <dbReference type="Proteomes" id="UP000000768"/>
    </source>
</evidence>
<dbReference type="SUPFAM" id="SSF81383">
    <property type="entry name" value="F-box domain"/>
    <property type="match status" value="1"/>
</dbReference>
<dbReference type="InterPro" id="IPR036047">
    <property type="entry name" value="F-box-like_dom_sf"/>
</dbReference>
<dbReference type="OrthoDB" id="584579at2759"/>
<dbReference type="Gramene" id="KXG34905">
    <property type="protein sequence ID" value="KXG34905"/>
    <property type="gene ID" value="SORBI_3002G106900"/>
</dbReference>
<dbReference type="Pfam" id="PF08387">
    <property type="entry name" value="FBD"/>
    <property type="match status" value="1"/>
</dbReference>
<evidence type="ECO:0000313" key="3">
    <source>
        <dbReference type="EMBL" id="KXG34905.1"/>
    </source>
</evidence>
<dbReference type="EMBL" id="CM000761">
    <property type="protein sequence ID" value="KXG34905.1"/>
    <property type="molecule type" value="Genomic_DNA"/>
</dbReference>
<reference evidence="3" key="2">
    <citation type="submission" date="2017-02" db="EMBL/GenBank/DDBJ databases">
        <title>WGS assembly of Sorghum bicolor.</title>
        <authorList>
            <person name="Paterson A."/>
            <person name="Mullet J."/>
            <person name="Bowers J."/>
            <person name="Bruggmann R."/>
            <person name="Dubchak I."/>
            <person name="Grimwood J."/>
            <person name="Gundlach H."/>
            <person name="Haberer G."/>
            <person name="Hellsten U."/>
            <person name="Mitros T."/>
            <person name="Poliakov A."/>
            <person name="Schmutz J."/>
            <person name="Spannagl M."/>
            <person name="Tang H."/>
            <person name="Wang X."/>
            <person name="Wicker T."/>
            <person name="Bharti A."/>
            <person name="Chapman J."/>
            <person name="Feltus F."/>
            <person name="Gowik U."/>
            <person name="Grigoriev I."/>
            <person name="Lyons E."/>
            <person name="Maher C."/>
            <person name="Martis M."/>
            <person name="Narechania A."/>
            <person name="Otillar R."/>
            <person name="Penning B."/>
            <person name="Salamov A."/>
            <person name="Wang Y."/>
            <person name="Zhang L."/>
            <person name="Carpita N."/>
            <person name="Freeling M."/>
            <person name="Gingle A."/>
            <person name="Hash C."/>
            <person name="Keller B."/>
            <person name="Klein P."/>
            <person name="Kresovich S."/>
            <person name="Mccann M."/>
            <person name="Ming R."/>
            <person name="Peterson D."/>
            <person name="Rahman M."/>
            <person name="Ware D."/>
            <person name="Westhoff P."/>
            <person name="Mayer K."/>
            <person name="Messing J."/>
            <person name="Sims D."/>
            <person name="Jenkins J."/>
            <person name="Shu S."/>
            <person name="Rokhsar D."/>
        </authorList>
    </citation>
    <scope>NUCLEOTIDE SEQUENCE</scope>
</reference>
<evidence type="ECO:0000259" key="2">
    <source>
        <dbReference type="SMART" id="SM00579"/>
    </source>
</evidence>
<organism evidence="3 4">
    <name type="scientific">Sorghum bicolor</name>
    <name type="common">Sorghum</name>
    <name type="synonym">Sorghum vulgare</name>
    <dbReference type="NCBI Taxonomy" id="4558"/>
    <lineage>
        <taxon>Eukaryota</taxon>
        <taxon>Viridiplantae</taxon>
        <taxon>Streptophyta</taxon>
        <taxon>Embryophyta</taxon>
        <taxon>Tracheophyta</taxon>
        <taxon>Spermatophyta</taxon>
        <taxon>Magnoliopsida</taxon>
        <taxon>Liliopsida</taxon>
        <taxon>Poales</taxon>
        <taxon>Poaceae</taxon>
        <taxon>PACMAD clade</taxon>
        <taxon>Panicoideae</taxon>
        <taxon>Andropogonodae</taxon>
        <taxon>Andropogoneae</taxon>
        <taxon>Sorghinae</taxon>
        <taxon>Sorghum</taxon>
    </lineage>
</organism>